<name>A0ABD0JZ46_9CAEN</name>
<accession>A0ABD0JZ46</accession>
<evidence type="ECO:0000313" key="1">
    <source>
        <dbReference type="EMBL" id="KAK7480337.1"/>
    </source>
</evidence>
<protein>
    <submittedName>
        <fullName evidence="1">Uncharacterized protein</fullName>
    </submittedName>
</protein>
<gene>
    <name evidence="1" type="ORF">BaRGS_00028384</name>
</gene>
<keyword evidence="2" id="KW-1185">Reference proteome</keyword>
<evidence type="ECO:0000313" key="2">
    <source>
        <dbReference type="Proteomes" id="UP001519460"/>
    </source>
</evidence>
<sequence>MEESRRRRESVEALNQSHTSNKKMVLWLSRYISRDKDALHTKANVKAVKTRPPLLGTSGSRPQTNLIRPSLTELNVEPDNGDKNRRNHWGRAAWACGGKCACYLWHLHHKIFH</sequence>
<proteinExistence type="predicted"/>
<dbReference type="AlphaFoldDB" id="A0ABD0JZ46"/>
<comment type="caution">
    <text evidence="1">The sequence shown here is derived from an EMBL/GenBank/DDBJ whole genome shotgun (WGS) entry which is preliminary data.</text>
</comment>
<reference evidence="1 2" key="1">
    <citation type="journal article" date="2023" name="Sci. Data">
        <title>Genome assembly of the Korean intertidal mud-creeper Batillaria attramentaria.</title>
        <authorList>
            <person name="Patra A.K."/>
            <person name="Ho P.T."/>
            <person name="Jun S."/>
            <person name="Lee S.J."/>
            <person name="Kim Y."/>
            <person name="Won Y.J."/>
        </authorList>
    </citation>
    <scope>NUCLEOTIDE SEQUENCE [LARGE SCALE GENOMIC DNA]</scope>
    <source>
        <strain evidence="1">Wonlab-2016</strain>
    </source>
</reference>
<dbReference type="EMBL" id="JACVVK020000283">
    <property type="protein sequence ID" value="KAK7480337.1"/>
    <property type="molecule type" value="Genomic_DNA"/>
</dbReference>
<dbReference type="Proteomes" id="UP001519460">
    <property type="component" value="Unassembled WGS sequence"/>
</dbReference>
<organism evidence="1 2">
    <name type="scientific">Batillaria attramentaria</name>
    <dbReference type="NCBI Taxonomy" id="370345"/>
    <lineage>
        <taxon>Eukaryota</taxon>
        <taxon>Metazoa</taxon>
        <taxon>Spiralia</taxon>
        <taxon>Lophotrochozoa</taxon>
        <taxon>Mollusca</taxon>
        <taxon>Gastropoda</taxon>
        <taxon>Caenogastropoda</taxon>
        <taxon>Sorbeoconcha</taxon>
        <taxon>Cerithioidea</taxon>
        <taxon>Batillariidae</taxon>
        <taxon>Batillaria</taxon>
    </lineage>
</organism>